<name>Q6MVG3_NEUCS</name>
<dbReference type="eggNOG" id="ENOG502S2C7">
    <property type="taxonomic scope" value="Eukaryota"/>
</dbReference>
<comment type="similarity">
    <text evidence="2">Belongs to the SPCS2 family.</text>
</comment>
<proteinExistence type="inferred from homology"/>
<evidence type="ECO:0000256" key="3">
    <source>
        <dbReference type="ARBA" id="ARBA00017057"/>
    </source>
</evidence>
<gene>
    <name evidence="11" type="primary">B20J13.160</name>
</gene>
<dbReference type="AlphaFoldDB" id="Q6MVG3"/>
<evidence type="ECO:0000256" key="1">
    <source>
        <dbReference type="ARBA" id="ARBA00004477"/>
    </source>
</evidence>
<feature type="compositionally biased region" description="Low complexity" evidence="9">
    <location>
        <begin position="223"/>
        <end position="235"/>
    </location>
</feature>
<evidence type="ECO:0000313" key="11">
    <source>
        <dbReference type="EMBL" id="CAE76335.1"/>
    </source>
</evidence>
<evidence type="ECO:0000256" key="8">
    <source>
        <dbReference type="ARBA" id="ARBA00045608"/>
    </source>
</evidence>
<evidence type="ECO:0000256" key="10">
    <source>
        <dbReference type="SAM" id="Phobius"/>
    </source>
</evidence>
<reference evidence="11" key="2">
    <citation type="submission" date="2003-11" db="EMBL/GenBank/DDBJ databases">
        <authorList>
            <person name="German Neurospora genome project"/>
        </authorList>
    </citation>
    <scope>NUCLEOTIDE SEQUENCE</scope>
</reference>
<dbReference type="VEuPathDB" id="FungiDB:NCU00965"/>
<dbReference type="GO" id="GO:0005787">
    <property type="term" value="C:signal peptidase complex"/>
    <property type="evidence" value="ECO:0007669"/>
    <property type="project" value="InterPro"/>
</dbReference>
<evidence type="ECO:0000256" key="7">
    <source>
        <dbReference type="ARBA" id="ARBA00023136"/>
    </source>
</evidence>
<protein>
    <recommendedName>
        <fullName evidence="3">Signal peptidase complex subunit 2</fullName>
    </recommendedName>
</protein>
<feature type="transmembrane region" description="Helical" evidence="10">
    <location>
        <begin position="73"/>
        <end position="92"/>
    </location>
</feature>
<comment type="function">
    <text evidence="8">Component of the signal peptidase complex (SPC) which catalyzes the cleavage of N-terminal signal sequences from nascent proteins as they are translocated into the lumen of the endoplasmic reticulum. Enhances the enzymatic activity of SPC and facilitates the interactions between different components of the translocation site.</text>
</comment>
<keyword evidence="5" id="KW-0256">Endoplasmic reticulum</keyword>
<keyword evidence="6 10" id="KW-1133">Transmembrane helix</keyword>
<dbReference type="GO" id="GO:0045047">
    <property type="term" value="P:protein targeting to ER"/>
    <property type="evidence" value="ECO:0007669"/>
    <property type="project" value="TreeGrafter"/>
</dbReference>
<dbReference type="GO" id="GO:0006465">
    <property type="term" value="P:signal peptide processing"/>
    <property type="evidence" value="ECO:0007669"/>
    <property type="project" value="InterPro"/>
</dbReference>
<evidence type="ECO:0000256" key="5">
    <source>
        <dbReference type="ARBA" id="ARBA00022824"/>
    </source>
</evidence>
<evidence type="ECO:0000256" key="2">
    <source>
        <dbReference type="ARBA" id="ARBA00007324"/>
    </source>
</evidence>
<evidence type="ECO:0000256" key="6">
    <source>
        <dbReference type="ARBA" id="ARBA00022989"/>
    </source>
</evidence>
<dbReference type="OrthoDB" id="29558at2759"/>
<keyword evidence="4 10" id="KW-0812">Transmembrane</keyword>
<dbReference type="PANTHER" id="PTHR13085:SF0">
    <property type="entry name" value="SIGNAL PEPTIDASE COMPLEX SUBUNIT 2"/>
    <property type="match status" value="1"/>
</dbReference>
<comment type="subcellular location">
    <subcellularLocation>
        <location evidence="1">Endoplasmic reticulum membrane</location>
        <topology evidence="1">Multi-pass membrane protein</topology>
    </subcellularLocation>
</comment>
<keyword evidence="7 10" id="KW-0472">Membrane</keyword>
<dbReference type="PANTHER" id="PTHR13085">
    <property type="entry name" value="MICROSOMAL SIGNAL PEPTIDASE 25 KDA SUBUNIT"/>
    <property type="match status" value="1"/>
</dbReference>
<organism evidence="11">
    <name type="scientific">Neurospora crassa</name>
    <dbReference type="NCBI Taxonomy" id="5141"/>
    <lineage>
        <taxon>Eukaryota</taxon>
        <taxon>Fungi</taxon>
        <taxon>Dikarya</taxon>
        <taxon>Ascomycota</taxon>
        <taxon>Pezizomycotina</taxon>
        <taxon>Sordariomycetes</taxon>
        <taxon>Sordariomycetidae</taxon>
        <taxon>Sordariales</taxon>
        <taxon>Sordariaceae</taxon>
        <taxon>Neurospora</taxon>
    </lineage>
</organism>
<dbReference type="HOGENOM" id="CLU_089740_0_0_1"/>
<sequence length="245" mass="26908">MASTEKITVYNVADLRATTDDALVNYLNSLGLVQSHTLLDTRLALGFSAFLLSAACFAWDYKFGFESTKQYTLIAVILYTLLNGALTYWIMFVERGTIYVGSTKDGKTRVRLISDSKKPQQKGEAPLYKLRVDVEDVKTGKKEKIELERKFSEWFDASGRFVAAPFQTVLAQRIPLVGKLDPKRAVVAAAPSSEQNVIREQFAETPGYTAEILDAIASGLGESSTTTAATTGSSANQDAGKKRRK</sequence>
<feature type="region of interest" description="Disordered" evidence="9">
    <location>
        <begin position="223"/>
        <end position="245"/>
    </location>
</feature>
<accession>Q6MVG3</accession>
<dbReference type="InterPro" id="IPR009582">
    <property type="entry name" value="Spc2/SPCS2"/>
</dbReference>
<evidence type="ECO:0000256" key="4">
    <source>
        <dbReference type="ARBA" id="ARBA00022692"/>
    </source>
</evidence>
<reference evidence="11" key="1">
    <citation type="submission" date="2003-11" db="EMBL/GenBank/DDBJ databases">
        <authorList>
            <person name="Schulte U."/>
            <person name="Aign V."/>
            <person name="Hoheisel J."/>
            <person name="Brandt P."/>
            <person name="Fartmann B."/>
            <person name="Holland R."/>
            <person name="Nyakatura G."/>
            <person name="Mewes H.W."/>
            <person name="Mannhaupt G."/>
        </authorList>
    </citation>
    <scope>NUCLEOTIDE SEQUENCE</scope>
</reference>
<dbReference type="Pfam" id="PF06703">
    <property type="entry name" value="SPC25"/>
    <property type="match status" value="1"/>
</dbReference>
<dbReference type="EMBL" id="BX842629">
    <property type="protein sequence ID" value="CAE76335.1"/>
    <property type="molecule type" value="Genomic_DNA"/>
</dbReference>
<feature type="transmembrane region" description="Helical" evidence="10">
    <location>
        <begin position="43"/>
        <end position="61"/>
    </location>
</feature>
<dbReference type="SMR" id="Q6MVG3"/>
<evidence type="ECO:0000256" key="9">
    <source>
        <dbReference type="SAM" id="MobiDB-lite"/>
    </source>
</evidence>